<dbReference type="CDD" id="cd03399">
    <property type="entry name" value="SPFH_flotillin"/>
    <property type="match status" value="1"/>
</dbReference>
<evidence type="ECO:0000256" key="4">
    <source>
        <dbReference type="SAM" id="Coils"/>
    </source>
</evidence>
<accession>D1CHP4</accession>
<protein>
    <submittedName>
        <fullName evidence="7">Band 7 protein</fullName>
    </submittedName>
</protein>
<dbReference type="PANTHER" id="PTHR13806">
    <property type="entry name" value="FLOTILLIN-RELATED"/>
    <property type="match status" value="1"/>
</dbReference>
<feature type="transmembrane region" description="Helical" evidence="5">
    <location>
        <begin position="6"/>
        <end position="24"/>
    </location>
</feature>
<dbReference type="KEGG" id="ttr:Tter_2366"/>
<dbReference type="OrthoDB" id="9786220at2"/>
<dbReference type="Proteomes" id="UP000000323">
    <property type="component" value="Chromosome 2"/>
</dbReference>
<comment type="similarity">
    <text evidence="2">Belongs to the band 7/mec-2 family. Flotillin subfamily.</text>
</comment>
<feature type="transmembrane region" description="Helical" evidence="5">
    <location>
        <begin position="36"/>
        <end position="55"/>
    </location>
</feature>
<gene>
    <name evidence="7" type="ordered locus">Tter_2366</name>
</gene>
<sequence>MTTIAITIAIILALVLVLILALIARMFRKVGPNQALIIYGLGGTHIVTGGGRLVIPMLQSARELSLELMSFDVSPERDLYTTQGVAVNVEAVAQIKVKNDPTSIKTAAEQFLTKSPQERESLIRLVMEGHLRGIIGQLTVEQIVKEPEMVSDRVRANVAEDLSKMGLEIVSFTIKEVRDENEYIANMGKPDIARIQKEANIAAAEAARDTAIRQAETAREAAVAQALAQQETVIAQTASEARQAEARRDLELKKAEYLAAVKKQQAIADKTYDIQANVMQQQVVAEQVRVQRIEREEQIKVQEAEIARRERELQATVLKAAEAERQRIQLLAEAERQRQILEALGRAEAARTQGQAEAEVARVKGQAQAEVIRATGEAEAEIIKAKGTSEAEAMRLKAEAFQGYNEAAILDKIITNLPEMLAKMSQPLSQVDRITVISTGDGANGSGVNQVMQDLARMVAIAPTLVESLTGMKIAELLERVPGLREHVERSAELQAISPDQDGTGAKGS</sequence>
<comment type="subcellular location">
    <subcellularLocation>
        <location evidence="1">Membrane</location>
    </subcellularLocation>
</comment>
<dbReference type="InterPro" id="IPR001107">
    <property type="entry name" value="Band_7"/>
</dbReference>
<dbReference type="Pfam" id="PF15975">
    <property type="entry name" value="Flot"/>
    <property type="match status" value="1"/>
</dbReference>
<dbReference type="EMBL" id="CP001826">
    <property type="protein sequence ID" value="ACZ43265.1"/>
    <property type="molecule type" value="Genomic_DNA"/>
</dbReference>
<name>D1CHP4_THET1</name>
<keyword evidence="5" id="KW-1133">Transmembrane helix</keyword>
<dbReference type="AlphaFoldDB" id="D1CHP4"/>
<dbReference type="SUPFAM" id="SSF117892">
    <property type="entry name" value="Band 7/SPFH domain"/>
    <property type="match status" value="1"/>
</dbReference>
<evidence type="ECO:0000256" key="1">
    <source>
        <dbReference type="ARBA" id="ARBA00004370"/>
    </source>
</evidence>
<dbReference type="eggNOG" id="COG2268">
    <property type="taxonomic scope" value="Bacteria"/>
</dbReference>
<dbReference type="InterPro" id="IPR036013">
    <property type="entry name" value="Band_7/SPFH_dom_sf"/>
</dbReference>
<keyword evidence="4" id="KW-0175">Coiled coil</keyword>
<dbReference type="STRING" id="525904.Tter_2366"/>
<dbReference type="InterPro" id="IPR027705">
    <property type="entry name" value="Flotillin_fam"/>
</dbReference>
<dbReference type="RefSeq" id="WP_012876296.1">
    <property type="nucleotide sequence ID" value="NC_013526.1"/>
</dbReference>
<dbReference type="Pfam" id="PF01145">
    <property type="entry name" value="Band_7"/>
    <property type="match status" value="1"/>
</dbReference>
<dbReference type="GO" id="GO:0005886">
    <property type="term" value="C:plasma membrane"/>
    <property type="evidence" value="ECO:0007669"/>
    <property type="project" value="TreeGrafter"/>
</dbReference>
<organism evidence="7 8">
    <name type="scientific">Thermobaculum terrenum (strain ATCC BAA-798 / CCMEE 7001 / YNP1)</name>
    <dbReference type="NCBI Taxonomy" id="525904"/>
    <lineage>
        <taxon>Bacteria</taxon>
        <taxon>Bacillati</taxon>
        <taxon>Chloroflexota</taxon>
        <taxon>Chloroflexia</taxon>
        <taxon>Candidatus Thermobaculales</taxon>
        <taxon>Candidatus Thermobaculaceae</taxon>
        <taxon>Thermobaculum</taxon>
    </lineage>
</organism>
<evidence type="ECO:0000313" key="8">
    <source>
        <dbReference type="Proteomes" id="UP000000323"/>
    </source>
</evidence>
<feature type="domain" description="Band 7" evidence="6">
    <location>
        <begin position="25"/>
        <end position="191"/>
    </location>
</feature>
<keyword evidence="3 5" id="KW-0472">Membrane</keyword>
<dbReference type="PANTHER" id="PTHR13806:SF46">
    <property type="entry name" value="FLOTILLIN-1-RELATED"/>
    <property type="match status" value="1"/>
</dbReference>
<feature type="coiled-coil region" evidence="4">
    <location>
        <begin position="201"/>
        <end position="247"/>
    </location>
</feature>
<keyword evidence="8" id="KW-1185">Reference proteome</keyword>
<dbReference type="GO" id="GO:0002020">
    <property type="term" value="F:protease binding"/>
    <property type="evidence" value="ECO:0007669"/>
    <property type="project" value="TreeGrafter"/>
</dbReference>
<evidence type="ECO:0000256" key="5">
    <source>
        <dbReference type="SAM" id="Phobius"/>
    </source>
</evidence>
<dbReference type="HOGENOM" id="CLU_038134_1_0_0"/>
<dbReference type="GO" id="GO:0072659">
    <property type="term" value="P:protein localization to plasma membrane"/>
    <property type="evidence" value="ECO:0007669"/>
    <property type="project" value="TreeGrafter"/>
</dbReference>
<evidence type="ECO:0000259" key="6">
    <source>
        <dbReference type="SMART" id="SM00244"/>
    </source>
</evidence>
<dbReference type="SMART" id="SM00244">
    <property type="entry name" value="PHB"/>
    <property type="match status" value="1"/>
</dbReference>
<reference evidence="8" key="1">
    <citation type="journal article" date="2010" name="Stand. Genomic Sci.">
        <title>Complete genome sequence of 'Thermobaculum terrenum' type strain (YNP1).</title>
        <authorList>
            <person name="Kiss H."/>
            <person name="Cleland D."/>
            <person name="Lapidus A."/>
            <person name="Lucas S."/>
            <person name="Glavina Del Rio T."/>
            <person name="Nolan M."/>
            <person name="Tice H."/>
            <person name="Han C."/>
            <person name="Goodwin L."/>
            <person name="Pitluck S."/>
            <person name="Liolios K."/>
            <person name="Ivanova N."/>
            <person name="Mavromatis K."/>
            <person name="Ovchinnikova G."/>
            <person name="Pati A."/>
            <person name="Chen A."/>
            <person name="Palaniappan K."/>
            <person name="Land M."/>
            <person name="Hauser L."/>
            <person name="Chang Y."/>
            <person name="Jeffries C."/>
            <person name="Lu M."/>
            <person name="Brettin T."/>
            <person name="Detter J."/>
            <person name="Goker M."/>
            <person name="Tindall B."/>
            <person name="Beck B."/>
            <person name="McDermott T."/>
            <person name="Woyke T."/>
            <person name="Bristow J."/>
            <person name="Eisen J."/>
            <person name="Markowitz V."/>
            <person name="Hugenholtz P."/>
            <person name="Kyrpides N."/>
            <person name="Klenk H."/>
            <person name="Cheng J."/>
        </authorList>
    </citation>
    <scope>NUCLEOTIDE SEQUENCE [LARGE SCALE GENOMIC DNA]</scope>
    <source>
        <strain evidence="8">ATCC BAA-798 / YNP1</strain>
    </source>
</reference>
<evidence type="ECO:0000313" key="7">
    <source>
        <dbReference type="EMBL" id="ACZ43265.1"/>
    </source>
</evidence>
<evidence type="ECO:0000256" key="3">
    <source>
        <dbReference type="ARBA" id="ARBA00023136"/>
    </source>
</evidence>
<keyword evidence="5" id="KW-0812">Transmembrane</keyword>
<dbReference type="Gene3D" id="3.30.479.30">
    <property type="entry name" value="Band 7 domain"/>
    <property type="match status" value="1"/>
</dbReference>
<evidence type="ECO:0000256" key="2">
    <source>
        <dbReference type="ARBA" id="ARBA00007161"/>
    </source>
</evidence>
<proteinExistence type="inferred from homology"/>
<dbReference type="InterPro" id="IPR031905">
    <property type="entry name" value="Flotillin_C"/>
</dbReference>
<feature type="coiled-coil region" evidence="4">
    <location>
        <begin position="276"/>
        <end position="340"/>
    </location>
</feature>